<gene>
    <name evidence="1" type="ORF">L6452_28723</name>
</gene>
<comment type="caution">
    <text evidence="1">The sequence shown here is derived from an EMBL/GenBank/DDBJ whole genome shotgun (WGS) entry which is preliminary data.</text>
</comment>
<dbReference type="Proteomes" id="UP001055879">
    <property type="component" value="Linkage Group LG09"/>
</dbReference>
<proteinExistence type="predicted"/>
<keyword evidence="2" id="KW-1185">Reference proteome</keyword>
<protein>
    <submittedName>
        <fullName evidence="1">Uncharacterized protein</fullName>
    </submittedName>
</protein>
<accession>A0ACB9A030</accession>
<evidence type="ECO:0000313" key="2">
    <source>
        <dbReference type="Proteomes" id="UP001055879"/>
    </source>
</evidence>
<evidence type="ECO:0000313" key="1">
    <source>
        <dbReference type="EMBL" id="KAI3702969.1"/>
    </source>
</evidence>
<sequence length="122" mass="13401">MATTVPLKPAKMASETPVKIGTKGTVGSLMMKEIEYFNKLEKVQSQKHSLQVPEMAATTTSSGTQSKPKIDSESLTSKSKKRTHKFIPRMCAAIDVVDRNGPKMVSGFGYKTLKADVRRLQV</sequence>
<reference evidence="1 2" key="2">
    <citation type="journal article" date="2022" name="Mol. Ecol. Resour.">
        <title>The genomes of chicory, endive, great burdock and yacon provide insights into Asteraceae paleo-polyploidization history and plant inulin production.</title>
        <authorList>
            <person name="Fan W."/>
            <person name="Wang S."/>
            <person name="Wang H."/>
            <person name="Wang A."/>
            <person name="Jiang F."/>
            <person name="Liu H."/>
            <person name="Zhao H."/>
            <person name="Xu D."/>
            <person name="Zhang Y."/>
        </authorList>
    </citation>
    <scope>NUCLEOTIDE SEQUENCE [LARGE SCALE GENOMIC DNA]</scope>
    <source>
        <strain evidence="2">cv. Niubang</strain>
    </source>
</reference>
<dbReference type="EMBL" id="CM042055">
    <property type="protein sequence ID" value="KAI3702969.1"/>
    <property type="molecule type" value="Genomic_DNA"/>
</dbReference>
<name>A0ACB9A030_ARCLA</name>
<organism evidence="1 2">
    <name type="scientific">Arctium lappa</name>
    <name type="common">Greater burdock</name>
    <name type="synonym">Lappa major</name>
    <dbReference type="NCBI Taxonomy" id="4217"/>
    <lineage>
        <taxon>Eukaryota</taxon>
        <taxon>Viridiplantae</taxon>
        <taxon>Streptophyta</taxon>
        <taxon>Embryophyta</taxon>
        <taxon>Tracheophyta</taxon>
        <taxon>Spermatophyta</taxon>
        <taxon>Magnoliopsida</taxon>
        <taxon>eudicotyledons</taxon>
        <taxon>Gunneridae</taxon>
        <taxon>Pentapetalae</taxon>
        <taxon>asterids</taxon>
        <taxon>campanulids</taxon>
        <taxon>Asterales</taxon>
        <taxon>Asteraceae</taxon>
        <taxon>Carduoideae</taxon>
        <taxon>Cardueae</taxon>
        <taxon>Arctiinae</taxon>
        <taxon>Arctium</taxon>
    </lineage>
</organism>
<reference evidence="2" key="1">
    <citation type="journal article" date="2022" name="Mol. Ecol. Resour.">
        <title>The genomes of chicory, endive, great burdock and yacon provide insights into Asteraceae palaeo-polyploidization history and plant inulin production.</title>
        <authorList>
            <person name="Fan W."/>
            <person name="Wang S."/>
            <person name="Wang H."/>
            <person name="Wang A."/>
            <person name="Jiang F."/>
            <person name="Liu H."/>
            <person name="Zhao H."/>
            <person name="Xu D."/>
            <person name="Zhang Y."/>
        </authorList>
    </citation>
    <scope>NUCLEOTIDE SEQUENCE [LARGE SCALE GENOMIC DNA]</scope>
    <source>
        <strain evidence="2">cv. Niubang</strain>
    </source>
</reference>